<evidence type="ECO:0000256" key="4">
    <source>
        <dbReference type="SAM" id="SignalP"/>
    </source>
</evidence>
<dbReference type="Gene3D" id="3.30.1330.30">
    <property type="match status" value="1"/>
</dbReference>
<feature type="chain" id="PRO_5009235034" evidence="4">
    <location>
        <begin position="24"/>
        <end position="586"/>
    </location>
</feature>
<evidence type="ECO:0000259" key="5">
    <source>
        <dbReference type="Pfam" id="PF00588"/>
    </source>
</evidence>
<dbReference type="InterPro" id="IPR001537">
    <property type="entry name" value="SpoU_MeTrfase"/>
</dbReference>
<evidence type="ECO:0000313" key="6">
    <source>
        <dbReference type="EMBL" id="SCU64336.1"/>
    </source>
</evidence>
<dbReference type="VEuPathDB" id="TriTrypDB:TEOVI_000006800"/>
<dbReference type="GO" id="GO:0032259">
    <property type="term" value="P:methylation"/>
    <property type="evidence" value="ECO:0007669"/>
    <property type="project" value="UniProtKB-KW"/>
</dbReference>
<keyword evidence="7" id="KW-1185">Reference proteome</keyword>
<dbReference type="EMBL" id="CZPT02000044">
    <property type="protein sequence ID" value="SCU64336.1"/>
    <property type="molecule type" value="Genomic_DNA"/>
</dbReference>
<feature type="domain" description="tRNA/rRNA methyltransferase SpoU type" evidence="5">
    <location>
        <begin position="239"/>
        <end position="293"/>
    </location>
</feature>
<keyword evidence="2" id="KW-0808">Transferase</keyword>
<evidence type="ECO:0000256" key="3">
    <source>
        <dbReference type="SAM" id="MobiDB-lite"/>
    </source>
</evidence>
<dbReference type="Gene3D" id="3.40.1280.10">
    <property type="match status" value="1"/>
</dbReference>
<keyword evidence="1 6" id="KW-0489">Methyltransferase</keyword>
<keyword evidence="4" id="KW-0732">Signal</keyword>
<dbReference type="RefSeq" id="XP_067076116.1">
    <property type="nucleotide sequence ID" value="XM_067220015.1"/>
</dbReference>
<dbReference type="InterPro" id="IPR029026">
    <property type="entry name" value="tRNA_m1G_MTases_N"/>
</dbReference>
<dbReference type="InterPro" id="IPR029064">
    <property type="entry name" value="Ribosomal_eL30-like_sf"/>
</dbReference>
<evidence type="ECO:0000256" key="1">
    <source>
        <dbReference type="ARBA" id="ARBA00022603"/>
    </source>
</evidence>
<sequence>MHWPHGKCGIVLTVRLPLLMVDAMPRKNFLRAPLSHSFMHIGFAIMSQRRWQSTIGEQRPTARRSKNAYSHPLAPKDPASRNIVVPDAVHAKVGSPDTLPAEILQKRAQRALLMQLQQNVIWEGTVISDERHHLIQHFVKLRQNPKYRSSKQMMVVGGRHLLHELHKRGYTPRHLLVREGQQKPKWATNTGVKTEIIRVDRHVADVCSPGNDGFIGDFDIPKPPPKESLIANKQRFDRVLVLDNVDDPGLLGTVLRTAAGFHYDAVIATNHCADLYDHRVIRAARGAHFQKAVPIYTLKEEDGDNVYGMLNHILQRNDLSPVCFAARDDNDATDELGDLVRQLRSGCAQPKSRTSPCGSLAVKRETLSDYCRNNFTKSDAKGQLLMVGPNHKRNSVRRWSKQLSIPVTQLLLDEVSQTDALIAFSVVLHALRPHGNWDYLPLHNNQEQQETASLELQGMKASVDIGPNRFDLNEKDLSLDEEEQVEKARLDNELMRWRRLQRAQGSDYDHWMEAETRRIQEMASNESRKQVSPWARLRTRWQKGAAGMPPWVPNIVDEYRTPLDRDALRVEREVSESHVRPENYDR</sequence>
<comment type="caution">
    <text evidence="6">The sequence shown here is derived from an EMBL/GenBank/DDBJ whole genome shotgun (WGS) entry which is preliminary data.</text>
</comment>
<evidence type="ECO:0000313" key="7">
    <source>
        <dbReference type="Proteomes" id="UP000195570"/>
    </source>
</evidence>
<dbReference type="PANTHER" id="PTHR43191">
    <property type="entry name" value="RRNA METHYLTRANSFERASE 3"/>
    <property type="match status" value="1"/>
</dbReference>
<dbReference type="GO" id="GO:0006396">
    <property type="term" value="P:RNA processing"/>
    <property type="evidence" value="ECO:0007669"/>
    <property type="project" value="InterPro"/>
</dbReference>
<dbReference type="GO" id="GO:0003723">
    <property type="term" value="F:RNA binding"/>
    <property type="evidence" value="ECO:0007669"/>
    <property type="project" value="InterPro"/>
</dbReference>
<dbReference type="AlphaFoldDB" id="A0A1G4HYG6"/>
<dbReference type="FunFam" id="3.40.1280.10:FF:000053">
    <property type="entry name" value="SpoU rRNA Methylase family, putative"/>
    <property type="match status" value="1"/>
</dbReference>
<dbReference type="SUPFAM" id="SSF75217">
    <property type="entry name" value="alpha/beta knot"/>
    <property type="match status" value="1"/>
</dbReference>
<feature type="signal peptide" evidence="4">
    <location>
        <begin position="1"/>
        <end position="23"/>
    </location>
</feature>
<feature type="region of interest" description="Disordered" evidence="3">
    <location>
        <begin position="55"/>
        <end position="81"/>
    </location>
</feature>
<gene>
    <name evidence="6" type="ORF">TEOVI_000006800</name>
</gene>
<dbReference type="PANTHER" id="PTHR43191:SF9">
    <property type="entry name" value="TRNA_RRNA METHYLTRANSFERASE SPOU TYPE DOMAIN-CONTAINING PROTEIN"/>
    <property type="match status" value="1"/>
</dbReference>
<reference evidence="6" key="1">
    <citation type="submission" date="2016-09" db="EMBL/GenBank/DDBJ databases">
        <authorList>
            <person name="Hebert L."/>
            <person name="Moumen B."/>
        </authorList>
    </citation>
    <scope>NUCLEOTIDE SEQUENCE [LARGE SCALE GENOMIC DNA]</scope>
    <source>
        <strain evidence="6">OVI</strain>
    </source>
</reference>
<dbReference type="Pfam" id="PF00588">
    <property type="entry name" value="SpoU_methylase"/>
    <property type="match status" value="1"/>
</dbReference>
<organism evidence="6 7">
    <name type="scientific">Trypanosoma equiperdum</name>
    <dbReference type="NCBI Taxonomy" id="5694"/>
    <lineage>
        <taxon>Eukaryota</taxon>
        <taxon>Discoba</taxon>
        <taxon>Euglenozoa</taxon>
        <taxon>Kinetoplastea</taxon>
        <taxon>Metakinetoplastina</taxon>
        <taxon>Trypanosomatida</taxon>
        <taxon>Trypanosomatidae</taxon>
        <taxon>Trypanosoma</taxon>
    </lineage>
</organism>
<dbReference type="GeneID" id="92374008"/>
<evidence type="ECO:0000256" key="2">
    <source>
        <dbReference type="ARBA" id="ARBA00022679"/>
    </source>
</evidence>
<accession>A0A1G4HYG6</accession>
<name>A0A1G4HYG6_TRYEQ</name>
<dbReference type="InterPro" id="IPR029028">
    <property type="entry name" value="Alpha/beta_knot_MTases"/>
</dbReference>
<dbReference type="GO" id="GO:0008173">
    <property type="term" value="F:RNA methyltransferase activity"/>
    <property type="evidence" value="ECO:0007669"/>
    <property type="project" value="InterPro"/>
</dbReference>
<dbReference type="SUPFAM" id="SSF55315">
    <property type="entry name" value="L30e-like"/>
    <property type="match status" value="1"/>
</dbReference>
<dbReference type="InterPro" id="IPR051259">
    <property type="entry name" value="rRNA_Methyltransferase"/>
</dbReference>
<proteinExistence type="predicted"/>
<dbReference type="Proteomes" id="UP000195570">
    <property type="component" value="Unassembled WGS sequence"/>
</dbReference>
<protein>
    <submittedName>
        <fullName evidence="6">SpoU rRNA Methylase family, putative</fullName>
    </submittedName>
</protein>